<dbReference type="Gene3D" id="3.90.640.10">
    <property type="entry name" value="Actin, Chain A, domain 4"/>
    <property type="match status" value="1"/>
</dbReference>
<dbReference type="PRINTS" id="PR00301">
    <property type="entry name" value="HEATSHOCK70"/>
</dbReference>
<keyword evidence="2" id="KW-1185">Reference proteome</keyword>
<dbReference type="PANTHER" id="PTHR14187">
    <property type="entry name" value="ALPHA KINASE/ELONGATION FACTOR 2 KINASE"/>
    <property type="match status" value="1"/>
</dbReference>
<name>A0A9P5CQ57_CRYP1</name>
<dbReference type="AlphaFoldDB" id="A0A9P5CQ57"/>
<organism evidence="1 2">
    <name type="scientific">Cryphonectria parasitica (strain ATCC 38755 / EP155)</name>
    <dbReference type="NCBI Taxonomy" id="660469"/>
    <lineage>
        <taxon>Eukaryota</taxon>
        <taxon>Fungi</taxon>
        <taxon>Dikarya</taxon>
        <taxon>Ascomycota</taxon>
        <taxon>Pezizomycotina</taxon>
        <taxon>Sordariomycetes</taxon>
        <taxon>Sordariomycetidae</taxon>
        <taxon>Diaporthales</taxon>
        <taxon>Cryphonectriaceae</taxon>
        <taxon>Cryphonectria-Endothia species complex</taxon>
        <taxon>Cryphonectria</taxon>
    </lineage>
</organism>
<dbReference type="CDD" id="cd10170">
    <property type="entry name" value="ASKHA_NBD_HSP70"/>
    <property type="match status" value="1"/>
</dbReference>
<sequence length="544" mass="61403">MPSKRNEPRPEACINIGIDFGTTYSGVAHASSSKPNDIENIMRWESVNQNNEDLEKVPTVIHFNTSTRWAPRETTWGLAVPDDKKAIEWFKLLLVDEQNLPDNLRDSERLRDAMVNICRFNVVITVPAMWSLEAQMKMRTAAKMAGILSRRLAGETTLTLVAEPEAAALATLADMGGEKSIEKDDILVIADCGGGTCGLCGAITLEDAFKTFLRRKMGPSTFDQIPSKRLKIILREQWENGIRNQFTGHFQVWTIDVPFEAIPAKDRANLTSLPTVKFNADELKEEVFKPVFTNILALIRDQIKAVGTLGRNIGRPKYIMLVGGFGRCPYLYRVVTQKFGIEVLQSTGAKPWTAVSRGAVIHAIASQNIRGGVAAKVESRIARASYGYNYHDKFEPGKHREEDKIWSEVFQHYRADQLMTWFLQKGQVIKNSNKSFKTRYLHHFSTMPEFIEDYILTSKATPVPDRNNDQVEILCTIKWQSDLGPEQVPKFVNKEGDVFYEVEYELDMTYDGATVEFAIWHNGKKQGAEKVGLEFQQSTILPSA</sequence>
<accession>A0A9P5CQ57</accession>
<proteinExistence type="predicted"/>
<dbReference type="RefSeq" id="XP_040778140.1">
    <property type="nucleotide sequence ID" value="XM_040924120.1"/>
</dbReference>
<comment type="caution">
    <text evidence="1">The sequence shown here is derived from an EMBL/GenBank/DDBJ whole genome shotgun (WGS) entry which is preliminary data.</text>
</comment>
<dbReference type="Gene3D" id="3.30.420.40">
    <property type="match status" value="4"/>
</dbReference>
<dbReference type="InterPro" id="IPR043129">
    <property type="entry name" value="ATPase_NBD"/>
</dbReference>
<dbReference type="EMBL" id="MU032346">
    <property type="protein sequence ID" value="KAF3767179.1"/>
    <property type="molecule type" value="Genomic_DNA"/>
</dbReference>
<evidence type="ECO:0000313" key="1">
    <source>
        <dbReference type="EMBL" id="KAF3767179.1"/>
    </source>
</evidence>
<dbReference type="SUPFAM" id="SSF53067">
    <property type="entry name" value="Actin-like ATPase domain"/>
    <property type="match status" value="2"/>
</dbReference>
<dbReference type="GeneID" id="63841249"/>
<evidence type="ECO:0008006" key="3">
    <source>
        <dbReference type="Google" id="ProtNLM"/>
    </source>
</evidence>
<evidence type="ECO:0000313" key="2">
    <source>
        <dbReference type="Proteomes" id="UP000803844"/>
    </source>
</evidence>
<reference evidence="1" key="1">
    <citation type="journal article" date="2020" name="Phytopathology">
        <title>Genome sequence of the chestnut blight fungus Cryphonectria parasitica EP155: A fundamental resource for an archetypical invasive plant pathogen.</title>
        <authorList>
            <person name="Crouch J.A."/>
            <person name="Dawe A."/>
            <person name="Aerts A."/>
            <person name="Barry K."/>
            <person name="Churchill A.C.L."/>
            <person name="Grimwood J."/>
            <person name="Hillman B."/>
            <person name="Milgroom M.G."/>
            <person name="Pangilinan J."/>
            <person name="Smith M."/>
            <person name="Salamov A."/>
            <person name="Schmutz J."/>
            <person name="Yadav J."/>
            <person name="Grigoriev I.V."/>
            <person name="Nuss D."/>
        </authorList>
    </citation>
    <scope>NUCLEOTIDE SEQUENCE</scope>
    <source>
        <strain evidence="1">EP155</strain>
    </source>
</reference>
<dbReference type="OrthoDB" id="2963168at2759"/>
<dbReference type="PANTHER" id="PTHR14187:SF5">
    <property type="entry name" value="HEAT SHOCK 70 KDA PROTEIN 12A"/>
    <property type="match status" value="1"/>
</dbReference>
<protein>
    <recommendedName>
        <fullName evidence="3">Actin-like ATPase domain-containing protein</fullName>
    </recommendedName>
</protein>
<gene>
    <name evidence="1" type="ORF">M406DRAFT_39951</name>
</gene>
<dbReference type="Proteomes" id="UP000803844">
    <property type="component" value="Unassembled WGS sequence"/>
</dbReference>